<dbReference type="Proteomes" id="UP000016960">
    <property type="component" value="Unassembled WGS sequence"/>
</dbReference>
<reference evidence="1 2" key="1">
    <citation type="submission" date="2013-05" db="EMBL/GenBank/DDBJ databases">
        <title>Draft genome sequence of Rubidibacter lacunae KORDI 51-2.</title>
        <authorList>
            <person name="Choi D.H."/>
            <person name="Noh J.H."/>
            <person name="Kwon K.-K."/>
            <person name="Lee J.-H."/>
            <person name="Ryu J.-Y."/>
        </authorList>
    </citation>
    <scope>NUCLEOTIDE SEQUENCE [LARGE SCALE GENOMIC DNA]</scope>
    <source>
        <strain evidence="1 2">KORDI 51-2</strain>
    </source>
</reference>
<dbReference type="OrthoDB" id="570067at2"/>
<dbReference type="InParanoid" id="U5DMW9"/>
<dbReference type="PATRIC" id="fig|582515.4.peg.2582"/>
<organism evidence="1 2">
    <name type="scientific">Rubidibacter lacunae KORDI 51-2</name>
    <dbReference type="NCBI Taxonomy" id="582515"/>
    <lineage>
        <taxon>Bacteria</taxon>
        <taxon>Bacillati</taxon>
        <taxon>Cyanobacteriota</taxon>
        <taxon>Cyanophyceae</taxon>
        <taxon>Oscillatoriophycideae</taxon>
        <taxon>Chroococcales</taxon>
        <taxon>Aphanothecaceae</taxon>
        <taxon>Rubidibacter</taxon>
    </lineage>
</organism>
<accession>U5DMW9</accession>
<proteinExistence type="predicted"/>
<sequence>MLGAAAIPQFNIQEVFIFEGEENQVSQTINQTIFFLGVTPSALESSPLAQFFIQDEFDLGNENQIEQGIEQTAPVIPLFPNRLDSDISDPFSLEVDRFLNADESLDSLQFVSQEADVLGNENEVVQETQQELVIPFAIDLGLANGSNDFLDGGIEDLAATISDSGVLDALQFGIQEILIEGDGNVIRQQIDQILISLIVLDEADIASLSESAGSPTQFAIQETFAGEEAGLANDNAIAQSGTQTIFFEPLGVAGEIETSTGRELNDAELDIDNFIATILGQTQIDSVQTTAQRATPTGNGSQQVQEANQELIVEGPKPLVFGTLANDDIEPGRNLDVNGFGDFVFAGSGADLIDLTGVSPEVERLDFLDIPSNMRLFGGSGDDEIFTNSGDRAFGGSGNDILDASAGSGGNRLYGGDGSDTLIGLNDDRLLGGAGDDRLFVVGTGDNLLTGGPGRDRFWIANAALPTAPSTITDFTVDVDEIGIGGLGIGFSDLSLRQEGENVAIGALGQDLAVLLNSELDALNASAFTFEN</sequence>
<dbReference type="InterPro" id="IPR011049">
    <property type="entry name" value="Serralysin-like_metalloprot_C"/>
</dbReference>
<evidence type="ECO:0000313" key="2">
    <source>
        <dbReference type="Proteomes" id="UP000016960"/>
    </source>
</evidence>
<dbReference type="GO" id="GO:0005509">
    <property type="term" value="F:calcium ion binding"/>
    <property type="evidence" value="ECO:0007669"/>
    <property type="project" value="InterPro"/>
</dbReference>
<protein>
    <recommendedName>
        <fullName evidence="3">Hemolysin-type calcium-binding repeat (2 copies)</fullName>
    </recommendedName>
</protein>
<dbReference type="InterPro" id="IPR001343">
    <property type="entry name" value="Hemolysn_Ca-bd"/>
</dbReference>
<keyword evidence="2" id="KW-1185">Reference proteome</keyword>
<dbReference type="eggNOG" id="COG2931">
    <property type="taxonomic scope" value="Bacteria"/>
</dbReference>
<dbReference type="EMBL" id="ASSJ01000055">
    <property type="protein sequence ID" value="ERN41040.1"/>
    <property type="molecule type" value="Genomic_DNA"/>
</dbReference>
<dbReference type="STRING" id="582515.KR51_00022970"/>
<dbReference type="SUPFAM" id="SSF51120">
    <property type="entry name" value="beta-Roll"/>
    <property type="match status" value="1"/>
</dbReference>
<dbReference type="RefSeq" id="WP_022607462.1">
    <property type="nucleotide sequence ID" value="NZ_ASSJ01000055.1"/>
</dbReference>
<evidence type="ECO:0008006" key="3">
    <source>
        <dbReference type="Google" id="ProtNLM"/>
    </source>
</evidence>
<dbReference type="AlphaFoldDB" id="U5DMW9"/>
<evidence type="ECO:0000313" key="1">
    <source>
        <dbReference type="EMBL" id="ERN41040.1"/>
    </source>
</evidence>
<dbReference type="Gene3D" id="2.150.10.10">
    <property type="entry name" value="Serralysin-like metalloprotease, C-terminal"/>
    <property type="match status" value="1"/>
</dbReference>
<comment type="caution">
    <text evidence="1">The sequence shown here is derived from an EMBL/GenBank/DDBJ whole genome shotgun (WGS) entry which is preliminary data.</text>
</comment>
<dbReference type="PRINTS" id="PR00313">
    <property type="entry name" value="CABNDNGRPT"/>
</dbReference>
<gene>
    <name evidence="1" type="ORF">KR51_00022970</name>
</gene>
<dbReference type="Pfam" id="PF00353">
    <property type="entry name" value="HemolysinCabind"/>
    <property type="match status" value="3"/>
</dbReference>
<name>U5DMW9_9CHRO</name>